<feature type="transmembrane region" description="Helical" evidence="1">
    <location>
        <begin position="51"/>
        <end position="68"/>
    </location>
</feature>
<dbReference type="EMBL" id="FMBA01000018">
    <property type="protein sequence ID" value="SCC03944.1"/>
    <property type="molecule type" value="Genomic_DNA"/>
</dbReference>
<evidence type="ECO:0000313" key="2">
    <source>
        <dbReference type="EMBL" id="SCC03944.1"/>
    </source>
</evidence>
<keyword evidence="1" id="KW-0472">Membrane</keyword>
<proteinExistence type="predicted"/>
<dbReference type="Proteomes" id="UP000199698">
    <property type="component" value="Unassembled WGS sequence"/>
</dbReference>
<evidence type="ECO:0000256" key="1">
    <source>
        <dbReference type="SAM" id="Phobius"/>
    </source>
</evidence>
<reference evidence="3" key="1">
    <citation type="submission" date="2016-08" db="EMBL/GenBank/DDBJ databases">
        <authorList>
            <person name="Varghese N."/>
            <person name="Submissions Spin"/>
        </authorList>
    </citation>
    <scope>NUCLEOTIDE SEQUENCE [LARGE SCALE GENOMIC DNA]</scope>
    <source>
        <strain evidence="3">R-53144</strain>
    </source>
</reference>
<dbReference type="RefSeq" id="WP_091122817.1">
    <property type="nucleotide sequence ID" value="NZ_FMBA01000018.1"/>
</dbReference>
<gene>
    <name evidence="2" type="ORF">GA0061080_101833</name>
</gene>
<sequence length="86" mass="9752">MIISLKTTYACLNSVMHVSVIGAYVIFLLAIIPITIIIDAIWPYGYTHETAIIQILVTFYNAILSFIFKIKNCDYVCSLLVVIFLF</sequence>
<keyword evidence="3" id="KW-1185">Reference proteome</keyword>
<dbReference type="STRING" id="1798183.GA0061080_101833"/>
<evidence type="ECO:0000313" key="3">
    <source>
        <dbReference type="Proteomes" id="UP000199698"/>
    </source>
</evidence>
<name>A0A1C4BAY8_9GAMM</name>
<organism evidence="2 3">
    <name type="scientific">Gilliamella intestini</name>
    <dbReference type="NCBI Taxonomy" id="1798183"/>
    <lineage>
        <taxon>Bacteria</taxon>
        <taxon>Pseudomonadati</taxon>
        <taxon>Pseudomonadota</taxon>
        <taxon>Gammaproteobacteria</taxon>
        <taxon>Orbales</taxon>
        <taxon>Orbaceae</taxon>
        <taxon>Gilliamella</taxon>
    </lineage>
</organism>
<feature type="transmembrane region" description="Helical" evidence="1">
    <location>
        <begin position="21"/>
        <end position="45"/>
    </location>
</feature>
<keyword evidence="1" id="KW-0812">Transmembrane</keyword>
<accession>A0A1C4BAY8</accession>
<keyword evidence="1" id="KW-1133">Transmembrane helix</keyword>
<protein>
    <submittedName>
        <fullName evidence="2">Uncharacterized protein</fullName>
    </submittedName>
</protein>
<dbReference type="AlphaFoldDB" id="A0A1C4BAY8"/>